<sequence>MDLSNCEGRL</sequence>
<accession>Q50032</accession>
<organism evidence="1">
    <name type="scientific">Mycobacterium leprae</name>
    <dbReference type="NCBI Taxonomy" id="1769"/>
    <lineage>
        <taxon>Bacteria</taxon>
        <taxon>Bacillati</taxon>
        <taxon>Actinomycetota</taxon>
        <taxon>Actinomycetes</taxon>
        <taxon>Mycobacteriales</taxon>
        <taxon>Mycobacteriaceae</taxon>
        <taxon>Mycobacterium</taxon>
    </lineage>
</organism>
<evidence type="ECO:0000313" key="1">
    <source>
        <dbReference type="EMBL" id="AAA62975.1"/>
    </source>
</evidence>
<protein>
    <submittedName>
        <fullName evidence="1">U2266g</fullName>
    </submittedName>
</protein>
<dbReference type="EMBL" id="U15182">
    <property type="protein sequence ID" value="AAA62975.1"/>
    <property type="molecule type" value="Genomic_DNA"/>
</dbReference>
<proteinExistence type="predicted"/>
<name>Q50032_MYCLR</name>
<reference evidence="1" key="1">
    <citation type="submission" date="1994-09" db="EMBL/GenBank/DDBJ databases">
        <authorList>
            <person name="Robison K."/>
        </authorList>
    </citation>
    <scope>NUCLEOTIDE SEQUENCE</scope>
</reference>
<reference evidence="1" key="2">
    <citation type="submission" date="1995-04" db="EMBL/GenBank/DDBJ databases">
        <authorList>
            <person name="Smith D.R."/>
        </authorList>
    </citation>
    <scope>NUCLEOTIDE SEQUENCE</scope>
</reference>